<evidence type="ECO:0000256" key="1">
    <source>
        <dbReference type="SAM" id="Coils"/>
    </source>
</evidence>
<name>A0A024GFX6_9STRA</name>
<proteinExistence type="predicted"/>
<feature type="coiled-coil region" evidence="1">
    <location>
        <begin position="183"/>
        <end position="217"/>
    </location>
</feature>
<feature type="compositionally biased region" description="Polar residues" evidence="2">
    <location>
        <begin position="1"/>
        <end position="13"/>
    </location>
</feature>
<feature type="region of interest" description="Disordered" evidence="2">
    <location>
        <begin position="1"/>
        <end position="23"/>
    </location>
</feature>
<dbReference type="AlphaFoldDB" id="A0A024GFX6"/>
<gene>
    <name evidence="3" type="ORF">BN9_065650</name>
</gene>
<reference evidence="3 4" key="1">
    <citation type="submission" date="2012-05" db="EMBL/GenBank/DDBJ databases">
        <title>Recombination and specialization in a pathogen metapopulation.</title>
        <authorList>
            <person name="Gardiner A."/>
            <person name="Kemen E."/>
            <person name="Schultz-Larsen T."/>
            <person name="MacLean D."/>
            <person name="Van Oosterhout C."/>
            <person name="Jones J.D.G."/>
        </authorList>
    </citation>
    <scope>NUCLEOTIDE SEQUENCE [LARGE SCALE GENOMIC DNA]</scope>
    <source>
        <strain evidence="3 4">Ac Nc2</strain>
    </source>
</reference>
<keyword evidence="4" id="KW-1185">Reference proteome</keyword>
<feature type="coiled-coil region" evidence="1">
    <location>
        <begin position="47"/>
        <end position="127"/>
    </location>
</feature>
<protein>
    <submittedName>
        <fullName evidence="3">Uncharacterized protein</fullName>
    </submittedName>
</protein>
<evidence type="ECO:0000313" key="4">
    <source>
        <dbReference type="Proteomes" id="UP000053237"/>
    </source>
</evidence>
<dbReference type="Proteomes" id="UP000053237">
    <property type="component" value="Unassembled WGS sequence"/>
</dbReference>
<accession>A0A024GFX6</accession>
<comment type="caution">
    <text evidence="3">The sequence shown here is derived from an EMBL/GenBank/DDBJ whole genome shotgun (WGS) entry which is preliminary data.</text>
</comment>
<sequence length="229" mass="26149">MNTRQTTRNSRLTPANMRRVGGGYVPIQEQPHQRTRAATPATTKTELQRLREENESLRREIGHLRASKAQTESAFTRQNDALVELSKMNEAQTVRLEQHEAEAAAQKKCIEKLAVQLKTTVAELEARTVSLKQVQTEHQHAVRLLGEYRQQLKQVSTSSLMATKGPDTEIDGDSSPNFYKKLNRALRLENDELHHKVEELRKTIEHLQRQIKQLLKSSQQTINVGSRNS</sequence>
<dbReference type="EMBL" id="CAIX01000104">
    <property type="protein sequence ID" value="CCI45668.1"/>
    <property type="molecule type" value="Genomic_DNA"/>
</dbReference>
<dbReference type="InParanoid" id="A0A024GFX6"/>
<evidence type="ECO:0000256" key="2">
    <source>
        <dbReference type="SAM" id="MobiDB-lite"/>
    </source>
</evidence>
<evidence type="ECO:0000313" key="3">
    <source>
        <dbReference type="EMBL" id="CCI45668.1"/>
    </source>
</evidence>
<organism evidence="3 4">
    <name type="scientific">Albugo candida</name>
    <dbReference type="NCBI Taxonomy" id="65357"/>
    <lineage>
        <taxon>Eukaryota</taxon>
        <taxon>Sar</taxon>
        <taxon>Stramenopiles</taxon>
        <taxon>Oomycota</taxon>
        <taxon>Peronosporomycetes</taxon>
        <taxon>Albuginales</taxon>
        <taxon>Albuginaceae</taxon>
        <taxon>Albugo</taxon>
    </lineage>
</organism>
<keyword evidence="1" id="KW-0175">Coiled coil</keyword>